<dbReference type="PANTHER" id="PTHR23354:SF62">
    <property type="entry name" value="MUSTARD, ISOFORM V"/>
    <property type="match status" value="1"/>
</dbReference>
<accession>A0A0N5D664</accession>
<dbReference type="Proteomes" id="UP000276776">
    <property type="component" value="Unassembled WGS sequence"/>
</dbReference>
<dbReference type="EMBL" id="UYYF01004642">
    <property type="protein sequence ID" value="VDN06069.1"/>
    <property type="molecule type" value="Genomic_DNA"/>
</dbReference>
<feature type="domain" description="TLDc" evidence="5">
    <location>
        <begin position="73"/>
        <end position="238"/>
    </location>
</feature>
<proteinExistence type="inferred from homology"/>
<dbReference type="WBParaSite" id="TCLT_0000851601-mRNA-1">
    <property type="protein sequence ID" value="TCLT_0000851601-mRNA-1"/>
    <property type="gene ID" value="TCLT_0000851601"/>
</dbReference>
<dbReference type="GO" id="GO:0005634">
    <property type="term" value="C:nucleus"/>
    <property type="evidence" value="ECO:0007669"/>
    <property type="project" value="TreeGrafter"/>
</dbReference>
<evidence type="ECO:0000256" key="4">
    <source>
        <dbReference type="ARBA" id="ARBA00040604"/>
    </source>
</evidence>
<reference evidence="8" key="1">
    <citation type="submission" date="2017-02" db="UniProtKB">
        <authorList>
            <consortium name="WormBaseParasite"/>
        </authorList>
    </citation>
    <scope>IDENTIFICATION</scope>
</reference>
<dbReference type="Pfam" id="PF07534">
    <property type="entry name" value="TLD"/>
    <property type="match status" value="1"/>
</dbReference>
<evidence type="ECO:0000259" key="5">
    <source>
        <dbReference type="PROSITE" id="PS51886"/>
    </source>
</evidence>
<gene>
    <name evidence="6" type="ORF">TCLT_LOCUS8505</name>
</gene>
<comment type="similarity">
    <text evidence="2">Belongs to the OXR1 family.</text>
</comment>
<dbReference type="PROSITE" id="PS51886">
    <property type="entry name" value="TLDC"/>
    <property type="match status" value="1"/>
</dbReference>
<keyword evidence="7" id="KW-1185">Reference proteome</keyword>
<dbReference type="GO" id="GO:0005739">
    <property type="term" value="C:mitochondrion"/>
    <property type="evidence" value="ECO:0007669"/>
    <property type="project" value="UniProtKB-SubCell"/>
</dbReference>
<evidence type="ECO:0000313" key="6">
    <source>
        <dbReference type="EMBL" id="VDN06069.1"/>
    </source>
</evidence>
<name>A0A0N5D664_THECL</name>
<evidence type="ECO:0000256" key="3">
    <source>
        <dbReference type="ARBA" id="ARBA00023128"/>
    </source>
</evidence>
<dbReference type="STRING" id="103827.A0A0N5D664"/>
<evidence type="ECO:0000313" key="8">
    <source>
        <dbReference type="WBParaSite" id="TCLT_0000851601-mRNA-1"/>
    </source>
</evidence>
<dbReference type="OrthoDB" id="26679at2759"/>
<comment type="subcellular location">
    <subcellularLocation>
        <location evidence="1">Mitochondrion</location>
    </subcellularLocation>
</comment>
<dbReference type="SMART" id="SM00584">
    <property type="entry name" value="TLDc"/>
    <property type="match status" value="1"/>
</dbReference>
<dbReference type="AlphaFoldDB" id="A0A0N5D664"/>
<organism evidence="8">
    <name type="scientific">Thelazia callipaeda</name>
    <name type="common">Oriental eyeworm</name>
    <name type="synonym">Parasitic nematode</name>
    <dbReference type="NCBI Taxonomy" id="103827"/>
    <lineage>
        <taxon>Eukaryota</taxon>
        <taxon>Metazoa</taxon>
        <taxon>Ecdysozoa</taxon>
        <taxon>Nematoda</taxon>
        <taxon>Chromadorea</taxon>
        <taxon>Rhabditida</taxon>
        <taxon>Spirurina</taxon>
        <taxon>Spiruromorpha</taxon>
        <taxon>Thelazioidea</taxon>
        <taxon>Thelaziidae</taxon>
        <taxon>Thelazia</taxon>
    </lineage>
</organism>
<dbReference type="GO" id="GO:0006979">
    <property type="term" value="P:response to oxidative stress"/>
    <property type="evidence" value="ECO:0007669"/>
    <property type="project" value="TreeGrafter"/>
</dbReference>
<protein>
    <recommendedName>
        <fullName evidence="4">Oxidation resistance protein 1</fullName>
    </recommendedName>
</protein>
<keyword evidence="3" id="KW-0496">Mitochondrion</keyword>
<sequence length="240" mass="27316">MCSLHFSKLYNCSALHDFYAKITGEEPSPLVLGDNFLNREWEVVAVKEMCRRLSLDQVDKVILPLPDGATSSQVLDENMIRQMVDILPARAAGYPWINIYNSEKHGFSLHTFYRKMIDWDEDMSPVLLIIRDCEEHVFGAIVSTTVRPCDHFFGTGDSCLLYKYVELRTYPWSGQNQFFVKASADSLSVGAGGGHYGLWLDADLNHGRTQSCETFENEPLAGENEDFDIQFVEAYGFRME</sequence>
<reference evidence="6 7" key="2">
    <citation type="submission" date="2018-11" db="EMBL/GenBank/DDBJ databases">
        <authorList>
            <consortium name="Pathogen Informatics"/>
        </authorList>
    </citation>
    <scope>NUCLEOTIDE SEQUENCE [LARGE SCALE GENOMIC DNA]</scope>
</reference>
<evidence type="ECO:0000313" key="7">
    <source>
        <dbReference type="Proteomes" id="UP000276776"/>
    </source>
</evidence>
<dbReference type="OMA" id="MPPRTQG"/>
<dbReference type="PANTHER" id="PTHR23354">
    <property type="entry name" value="NUCLEOLAR PROTEIN 7/ESTROGEN RECEPTOR COACTIVATOR-RELATED"/>
    <property type="match status" value="1"/>
</dbReference>
<evidence type="ECO:0000256" key="2">
    <source>
        <dbReference type="ARBA" id="ARBA00009540"/>
    </source>
</evidence>
<evidence type="ECO:0000256" key="1">
    <source>
        <dbReference type="ARBA" id="ARBA00004173"/>
    </source>
</evidence>
<dbReference type="InterPro" id="IPR006571">
    <property type="entry name" value="TLDc_dom"/>
</dbReference>